<dbReference type="RefSeq" id="WP_085446761.1">
    <property type="nucleotide sequence ID" value="NZ_LVJN01000021.1"/>
</dbReference>
<dbReference type="Proteomes" id="UP000194003">
    <property type="component" value="Unassembled WGS sequence"/>
</dbReference>
<evidence type="ECO:0000313" key="2">
    <source>
        <dbReference type="Proteomes" id="UP000194003"/>
    </source>
</evidence>
<dbReference type="AlphaFoldDB" id="A0A1Y2JZA8"/>
<dbReference type="STRING" id="1434232.MAIT1_00695"/>
<evidence type="ECO:0000313" key="1">
    <source>
        <dbReference type="EMBL" id="OSM00228.1"/>
    </source>
</evidence>
<keyword evidence="2" id="KW-1185">Reference proteome</keyword>
<gene>
    <name evidence="1" type="ORF">MAIT1_00695</name>
</gene>
<organism evidence="1 2">
    <name type="scientific">Magnetofaba australis IT-1</name>
    <dbReference type="NCBI Taxonomy" id="1434232"/>
    <lineage>
        <taxon>Bacteria</taxon>
        <taxon>Pseudomonadati</taxon>
        <taxon>Pseudomonadota</taxon>
        <taxon>Magnetococcia</taxon>
        <taxon>Magnetococcales</taxon>
        <taxon>Magnetococcaceae</taxon>
        <taxon>Magnetofaba</taxon>
    </lineage>
</organism>
<evidence type="ECO:0008006" key="3">
    <source>
        <dbReference type="Google" id="ProtNLM"/>
    </source>
</evidence>
<sequence length="116" mass="13293">MTFAERRADCIHLQVTNNFLNLRTPQLIHRINALLQEKRQDKQAKVMLDLSKLERINTWLIAQIFLLKDANIEVDVLDDLHDQVFSTLMQAEFQNAHAVPVVTVAHAQLNPPPFAA</sequence>
<comment type="caution">
    <text evidence="1">The sequence shown here is derived from an EMBL/GenBank/DDBJ whole genome shotgun (WGS) entry which is preliminary data.</text>
</comment>
<accession>A0A1Y2JZA8</accession>
<name>A0A1Y2JZA8_9PROT</name>
<protein>
    <recommendedName>
        <fullName evidence="3">STAS domain-containing protein</fullName>
    </recommendedName>
</protein>
<dbReference type="EMBL" id="LVJN01000021">
    <property type="protein sequence ID" value="OSM00228.1"/>
    <property type="molecule type" value="Genomic_DNA"/>
</dbReference>
<proteinExistence type="predicted"/>
<reference evidence="1 2" key="1">
    <citation type="journal article" date="2016" name="BMC Genomics">
        <title>Combined genomic and structural analyses of a cultured magnetotactic bacterium reveals its niche adaptation to a dynamic environment.</title>
        <authorList>
            <person name="Araujo A.C."/>
            <person name="Morillo V."/>
            <person name="Cypriano J."/>
            <person name="Teixeira L.C."/>
            <person name="Leao P."/>
            <person name="Lyra S."/>
            <person name="Almeida L.G."/>
            <person name="Bazylinski D.A."/>
            <person name="Vasconcellos A.T."/>
            <person name="Abreu F."/>
            <person name="Lins U."/>
        </authorList>
    </citation>
    <scope>NUCLEOTIDE SEQUENCE [LARGE SCALE GENOMIC DNA]</scope>
    <source>
        <strain evidence="1 2">IT-1</strain>
    </source>
</reference>